<reference evidence="1 2" key="1">
    <citation type="submission" date="2021-03" db="EMBL/GenBank/DDBJ databases">
        <title>Comparative Genomics and Metabolomics in the genus Turicibacter.</title>
        <authorList>
            <person name="Maki J."/>
            <person name="Looft T."/>
        </authorList>
    </citation>
    <scope>NUCLEOTIDE SEQUENCE [LARGE SCALE GENOMIC DNA]</scope>
    <source>
        <strain evidence="1 2">MMM721</strain>
    </source>
</reference>
<dbReference type="Proteomes" id="UP001058016">
    <property type="component" value="Chromosome"/>
</dbReference>
<evidence type="ECO:0000313" key="1">
    <source>
        <dbReference type="EMBL" id="UUF06267.1"/>
    </source>
</evidence>
<gene>
    <name evidence="1" type="ORF">J0J69_01360</name>
</gene>
<dbReference type="RefSeq" id="WP_212725604.1">
    <property type="nucleotide sequence ID" value="NZ_CP071249.1"/>
</dbReference>
<proteinExistence type="predicted"/>
<name>A0ABY5JHU9_9FIRM</name>
<organism evidence="1 2">
    <name type="scientific">Turicibacter bilis</name>
    <dbReference type="NCBI Taxonomy" id="2735723"/>
    <lineage>
        <taxon>Bacteria</taxon>
        <taxon>Bacillati</taxon>
        <taxon>Bacillota</taxon>
        <taxon>Erysipelotrichia</taxon>
        <taxon>Erysipelotrichales</taxon>
        <taxon>Turicibacteraceae</taxon>
        <taxon>Turicibacter</taxon>
    </lineage>
</organism>
<keyword evidence="2" id="KW-1185">Reference proteome</keyword>
<dbReference type="EMBL" id="CP071249">
    <property type="protein sequence ID" value="UUF06267.1"/>
    <property type="molecule type" value="Genomic_DNA"/>
</dbReference>
<accession>A0ABY5JHU9</accession>
<sequence>MIYKQTYAGKFKLNVLNDMKTTGTSYSMTANHFEVSKIRTIADFINSRTTIRRS</sequence>
<evidence type="ECO:0000313" key="2">
    <source>
        <dbReference type="Proteomes" id="UP001058016"/>
    </source>
</evidence>
<evidence type="ECO:0008006" key="3">
    <source>
        <dbReference type="Google" id="ProtNLM"/>
    </source>
</evidence>
<protein>
    <recommendedName>
        <fullName evidence="3">Transposase</fullName>
    </recommendedName>
</protein>